<dbReference type="PANTHER" id="PTHR33336:SF1">
    <property type="entry name" value="(4S)-4-HYDROXY-5-PHOSPHONOOXYPENTANE-2,3-DIONE ISOMERASE"/>
    <property type="match status" value="1"/>
</dbReference>
<proteinExistence type="predicted"/>
<name>A0AA35RBI2_GEOBA</name>
<dbReference type="AlphaFoldDB" id="A0AA35RBI2"/>
<keyword evidence="3" id="KW-1185">Reference proteome</keyword>
<gene>
    <name evidence="2" type="ORF">GBAR_LOCUS5743</name>
</gene>
<dbReference type="PANTHER" id="PTHR33336">
    <property type="entry name" value="QUINOL MONOOXYGENASE YGIN-RELATED"/>
    <property type="match status" value="1"/>
</dbReference>
<feature type="domain" description="ABM" evidence="1">
    <location>
        <begin position="88"/>
        <end position="180"/>
    </location>
</feature>
<dbReference type="Proteomes" id="UP001174909">
    <property type="component" value="Unassembled WGS sequence"/>
</dbReference>
<keyword evidence="2" id="KW-0413">Isomerase</keyword>
<dbReference type="InterPro" id="IPR011008">
    <property type="entry name" value="Dimeric_a/b-barrel"/>
</dbReference>
<dbReference type="GO" id="GO:0016491">
    <property type="term" value="F:oxidoreductase activity"/>
    <property type="evidence" value="ECO:0007669"/>
    <property type="project" value="TreeGrafter"/>
</dbReference>
<dbReference type="GO" id="GO:0005829">
    <property type="term" value="C:cytosol"/>
    <property type="evidence" value="ECO:0007669"/>
    <property type="project" value="TreeGrafter"/>
</dbReference>
<evidence type="ECO:0000313" key="2">
    <source>
        <dbReference type="EMBL" id="CAI8008383.1"/>
    </source>
</evidence>
<evidence type="ECO:0000259" key="1">
    <source>
        <dbReference type="PROSITE" id="PS51725"/>
    </source>
</evidence>
<dbReference type="EMBL" id="CASHTH010000839">
    <property type="protein sequence ID" value="CAI8008383.1"/>
    <property type="molecule type" value="Genomic_DNA"/>
</dbReference>
<accession>A0AA35RBI2</accession>
<comment type="caution">
    <text evidence="2">The sequence shown here is derived from an EMBL/GenBank/DDBJ whole genome shotgun (WGS) entry which is preliminary data.</text>
</comment>
<dbReference type="Pfam" id="PF03992">
    <property type="entry name" value="ABM"/>
    <property type="match status" value="2"/>
</dbReference>
<dbReference type="GO" id="GO:0016853">
    <property type="term" value="F:isomerase activity"/>
    <property type="evidence" value="ECO:0007669"/>
    <property type="project" value="UniProtKB-KW"/>
</dbReference>
<dbReference type="InterPro" id="IPR050744">
    <property type="entry name" value="AI-2_Isomerase_LsrG"/>
</dbReference>
<dbReference type="Gene3D" id="3.30.70.100">
    <property type="match status" value="2"/>
</dbReference>
<dbReference type="SUPFAM" id="SSF54909">
    <property type="entry name" value="Dimeric alpha+beta barrel"/>
    <property type="match status" value="2"/>
</dbReference>
<dbReference type="InterPro" id="IPR007138">
    <property type="entry name" value="ABM_dom"/>
</dbReference>
<sequence length="197" mass="22553">MEILMVRIKVKSEHLDEFIVEMIGDAEGSVMNEPGCRRFDIVQDMDDPTMLALCEVSKCKPVFPIGDAQWDSHRADAVQDPAFERGLHIIHAPLPIKPERVDDFIESLKGDAIGSTREEPGCLRFDVYQNVDNPAELYLYEVYVNQAAFDYHAKTPHIQEWRKTVENWYAGERAGGRRGLNIWPPDNWNWSSGKPSH</sequence>
<dbReference type="PROSITE" id="PS51725">
    <property type="entry name" value="ABM"/>
    <property type="match status" value="1"/>
</dbReference>
<reference evidence="2" key="1">
    <citation type="submission" date="2023-03" db="EMBL/GenBank/DDBJ databases">
        <authorList>
            <person name="Steffen K."/>
            <person name="Cardenas P."/>
        </authorList>
    </citation>
    <scope>NUCLEOTIDE SEQUENCE</scope>
</reference>
<organism evidence="2 3">
    <name type="scientific">Geodia barretti</name>
    <name type="common">Barrett's horny sponge</name>
    <dbReference type="NCBI Taxonomy" id="519541"/>
    <lineage>
        <taxon>Eukaryota</taxon>
        <taxon>Metazoa</taxon>
        <taxon>Porifera</taxon>
        <taxon>Demospongiae</taxon>
        <taxon>Heteroscleromorpha</taxon>
        <taxon>Tetractinellida</taxon>
        <taxon>Astrophorina</taxon>
        <taxon>Geodiidae</taxon>
        <taxon>Geodia</taxon>
    </lineage>
</organism>
<protein>
    <submittedName>
        <fullName evidence="2">(4S)-4-hydroxy-5-phosphonooxypentane-2,3-dione isomerase</fullName>
    </submittedName>
</protein>
<evidence type="ECO:0000313" key="3">
    <source>
        <dbReference type="Proteomes" id="UP001174909"/>
    </source>
</evidence>